<keyword evidence="4 10" id="KW-0808">Transferase</keyword>
<reference evidence="13 14" key="1">
    <citation type="submission" date="2024-07" db="EMBL/GenBank/DDBJ databases">
        <authorList>
            <person name="Ren Q."/>
        </authorList>
    </citation>
    <scope>NUCLEOTIDE SEQUENCE [LARGE SCALE GENOMIC DNA]</scope>
    <source>
        <strain evidence="13 14">REN37</strain>
    </source>
</reference>
<keyword evidence="7 10" id="KW-0274">FAD</keyword>
<keyword evidence="6 10" id="KW-0819">tRNA processing</keyword>
<dbReference type="Gene3D" id="3.50.50.60">
    <property type="entry name" value="FAD/NAD(P)-binding domain"/>
    <property type="match status" value="1"/>
</dbReference>
<feature type="domain" description="MnmC-like methyltransferase" evidence="12">
    <location>
        <begin position="115"/>
        <end position="235"/>
    </location>
</feature>
<dbReference type="NCBIfam" id="TIGR03197">
    <property type="entry name" value="MnmC_Cterm"/>
    <property type="match status" value="1"/>
</dbReference>
<dbReference type="PANTHER" id="PTHR13847:SF283">
    <property type="entry name" value="TRNA 5-METHYLAMINOMETHYL-2-THIOURIDINE BIOSYNTHESIS BIFUNCTIONAL PROTEIN MNMC"/>
    <property type="match status" value="1"/>
</dbReference>
<dbReference type="NCBIfam" id="NF033855">
    <property type="entry name" value="tRNA_MNMC2"/>
    <property type="match status" value="1"/>
</dbReference>
<evidence type="ECO:0000256" key="9">
    <source>
        <dbReference type="ARBA" id="ARBA00023268"/>
    </source>
</evidence>
<organism evidence="13 14">
    <name type="scientific">Isoalcanivorax beigongshangi</name>
    <dbReference type="NCBI Taxonomy" id="3238810"/>
    <lineage>
        <taxon>Bacteria</taxon>
        <taxon>Pseudomonadati</taxon>
        <taxon>Pseudomonadota</taxon>
        <taxon>Gammaproteobacteria</taxon>
        <taxon>Oceanospirillales</taxon>
        <taxon>Alcanivoracaceae</taxon>
        <taxon>Isoalcanivorax</taxon>
    </lineage>
</organism>
<comment type="similarity">
    <text evidence="10">In the N-terminal section; belongs to the methyltransferase superfamily. tRNA (mnm(5)s(2)U34)-methyltransferase family.</text>
</comment>
<comment type="function">
    <text evidence="10">Catalyzes the last two steps in the biosynthesis of 5-methylaminomethyl-2-thiouridine (mnm(5)s(2)U) at the wobble position (U34) in tRNA. Catalyzes the FAD-dependent demodification of cmnm(5)s(2)U34 to nm(5)s(2)U34, followed by the transfer of a methyl group from S-adenosyl-L-methionine to nm(5)s(2)U34, to form mnm(5)s(2)U34.</text>
</comment>
<dbReference type="SUPFAM" id="SSF51905">
    <property type="entry name" value="FAD/NAD(P)-binding domain"/>
    <property type="match status" value="1"/>
</dbReference>
<dbReference type="InterPro" id="IPR023032">
    <property type="entry name" value="tRNA_MAMT_biosynth_bifunc_MnmC"/>
</dbReference>
<dbReference type="InterPro" id="IPR036188">
    <property type="entry name" value="FAD/NAD-bd_sf"/>
</dbReference>
<dbReference type="Gene3D" id="3.40.50.150">
    <property type="entry name" value="Vaccinia Virus protein VP39"/>
    <property type="match status" value="1"/>
</dbReference>
<dbReference type="EC" id="1.5.-.-" evidence="10"/>
<evidence type="ECO:0000259" key="12">
    <source>
        <dbReference type="Pfam" id="PF05430"/>
    </source>
</evidence>
<keyword evidence="1 10" id="KW-0963">Cytoplasm</keyword>
<comment type="subcellular location">
    <subcellularLocation>
        <location evidence="10">Cytoplasm</location>
    </subcellularLocation>
</comment>
<dbReference type="EMBL" id="JBGCUO010000001">
    <property type="protein sequence ID" value="MEY1662333.1"/>
    <property type="molecule type" value="Genomic_DNA"/>
</dbReference>
<dbReference type="HAMAP" id="MF_01102">
    <property type="entry name" value="MnmC"/>
    <property type="match status" value="1"/>
</dbReference>
<evidence type="ECO:0000256" key="8">
    <source>
        <dbReference type="ARBA" id="ARBA00023002"/>
    </source>
</evidence>
<dbReference type="SUPFAM" id="SSF54373">
    <property type="entry name" value="FAD-linked reductases, C-terminal domain"/>
    <property type="match status" value="1"/>
</dbReference>
<evidence type="ECO:0000256" key="10">
    <source>
        <dbReference type="HAMAP-Rule" id="MF_01102"/>
    </source>
</evidence>
<accession>A0ABV4AHM7</accession>
<feature type="region of interest" description="tRNA (mnm(5)s(2)U34)-methyltransferase" evidence="10">
    <location>
        <begin position="1"/>
        <end position="237"/>
    </location>
</feature>
<evidence type="ECO:0000256" key="3">
    <source>
        <dbReference type="ARBA" id="ARBA00022630"/>
    </source>
</evidence>
<keyword evidence="14" id="KW-1185">Reference proteome</keyword>
<dbReference type="InterPro" id="IPR047785">
    <property type="entry name" value="tRNA_MNMC2"/>
</dbReference>
<dbReference type="Pfam" id="PF01266">
    <property type="entry name" value="DAO"/>
    <property type="match status" value="1"/>
</dbReference>
<dbReference type="NCBIfam" id="NF002481">
    <property type="entry name" value="PRK01747.1-2"/>
    <property type="match status" value="1"/>
</dbReference>
<comment type="catalytic activity">
    <reaction evidence="10">
        <text>5-aminomethyl-2-thiouridine(34) in tRNA + S-adenosyl-L-methionine = 5-methylaminomethyl-2-thiouridine(34) in tRNA + S-adenosyl-L-homocysteine + H(+)</text>
        <dbReference type="Rhea" id="RHEA:19569"/>
        <dbReference type="Rhea" id="RHEA-COMP:10195"/>
        <dbReference type="Rhea" id="RHEA-COMP:10197"/>
        <dbReference type="ChEBI" id="CHEBI:15378"/>
        <dbReference type="ChEBI" id="CHEBI:57856"/>
        <dbReference type="ChEBI" id="CHEBI:59789"/>
        <dbReference type="ChEBI" id="CHEBI:74454"/>
        <dbReference type="ChEBI" id="CHEBI:74455"/>
        <dbReference type="EC" id="2.1.1.61"/>
    </reaction>
</comment>
<proteinExistence type="inferred from homology"/>
<evidence type="ECO:0000259" key="11">
    <source>
        <dbReference type="Pfam" id="PF01266"/>
    </source>
</evidence>
<keyword evidence="3 10" id="KW-0285">Flavoprotein</keyword>
<gene>
    <name evidence="10 13" type="primary">mnmC</name>
    <name evidence="13" type="ORF">AB5I84_09260</name>
</gene>
<dbReference type="RefSeq" id="WP_369455569.1">
    <property type="nucleotide sequence ID" value="NZ_JBGCUO010000001.1"/>
</dbReference>
<evidence type="ECO:0000256" key="6">
    <source>
        <dbReference type="ARBA" id="ARBA00022694"/>
    </source>
</evidence>
<dbReference type="InterPro" id="IPR006076">
    <property type="entry name" value="FAD-dep_OxRdtase"/>
</dbReference>
<comment type="cofactor">
    <cofactor evidence="10">
        <name>FAD</name>
        <dbReference type="ChEBI" id="CHEBI:57692"/>
    </cofactor>
</comment>
<feature type="domain" description="FAD dependent oxidoreductase" evidence="11">
    <location>
        <begin position="249"/>
        <end position="587"/>
    </location>
</feature>
<sequence>MHDDPHAPIRPATLSWEQGTPLAPAFDDPYFSRDHGVAETRHVFLDGNQLPQRFAALRRERFVIAETGFGTGLNLLSAAALFLATAPAEAELHFISTEAFPLRPQDLVAAHHHWPQFAELAAALQAVYPALTSGFHVLTLHPRIRVTLLLGDACQRLSELDAEVDAWFLDGFAPARNPDMWSAALFAQLQRLSAPGASLATFTAAGFVRRGLIEAGFATTRVPGFGRKREMLVGHASGLWQPRPRPQGRVAVIGAGLAGATSARALAEAGYQVTVLEAVGVASQASGNHAGLLYTTPSAHPTAQNRFYQSSYLHALSWLQRHDFPRQPGDGRRCGVYQLAPDARHARKHAEALASGRWPDTLLGAAPPPWPAHSLWLPHGAVIHPPAWCRQLLAHAAIELQQCSVHAIDARADGRWALHSDHGCHEFDQVVIATAAAARQLVGLDWLPLREIRGQTTLCRATAASSDWTDAVCHSSYLTPALDGLHCVGATFDLHRHDAQPTPDDDARNLAALQQHLPDAWQQLGGEQIVVAGQRVAFRCQSSDFLPLVGPVPHPDTLAPQPGLFLNVAHGSRGLSGTPLAADLLVAQMSGAPLPSDRAIVAALAPVRFLLRQQRRADEG</sequence>
<evidence type="ECO:0000313" key="13">
    <source>
        <dbReference type="EMBL" id="MEY1662333.1"/>
    </source>
</evidence>
<keyword evidence="2 10" id="KW-0489">Methyltransferase</keyword>
<evidence type="ECO:0000256" key="1">
    <source>
        <dbReference type="ARBA" id="ARBA00022490"/>
    </source>
</evidence>
<keyword evidence="5 10" id="KW-0949">S-adenosyl-L-methionine</keyword>
<dbReference type="InterPro" id="IPR008471">
    <property type="entry name" value="MnmC-like_methylTransf"/>
</dbReference>
<evidence type="ECO:0000256" key="2">
    <source>
        <dbReference type="ARBA" id="ARBA00022603"/>
    </source>
</evidence>
<dbReference type="InterPro" id="IPR029063">
    <property type="entry name" value="SAM-dependent_MTases_sf"/>
</dbReference>
<dbReference type="Gene3D" id="3.30.9.10">
    <property type="entry name" value="D-Amino Acid Oxidase, subunit A, domain 2"/>
    <property type="match status" value="1"/>
</dbReference>
<evidence type="ECO:0000256" key="7">
    <source>
        <dbReference type="ARBA" id="ARBA00022827"/>
    </source>
</evidence>
<name>A0ABV4AHM7_9GAMM</name>
<protein>
    <recommendedName>
        <fullName evidence="10">tRNA 5-methylaminomethyl-2-thiouridine biosynthesis bifunctional protein MnmC</fullName>
        <shortName evidence="10">tRNA mnm(5)s(2)U biosynthesis bifunctional protein</shortName>
    </recommendedName>
    <domain>
        <recommendedName>
            <fullName evidence="10">tRNA (mnm(5)s(2)U34)-methyltransferase</fullName>
            <ecNumber evidence="10">2.1.1.61</ecNumber>
        </recommendedName>
    </domain>
    <domain>
        <recommendedName>
            <fullName evidence="10">FAD-dependent cmnm(5)s(2)U34 oxidoreductase</fullName>
            <ecNumber evidence="10">1.5.-.-</ecNumber>
        </recommendedName>
    </domain>
</protein>
<keyword evidence="9 10" id="KW-0511">Multifunctional enzyme</keyword>
<keyword evidence="8 10" id="KW-0560">Oxidoreductase</keyword>
<feature type="region of interest" description="FAD-dependent cmnm(5)s(2)U34 oxidoreductase" evidence="10">
    <location>
        <begin position="253"/>
        <end position="620"/>
    </location>
</feature>
<comment type="caution">
    <text evidence="13">The sequence shown here is derived from an EMBL/GenBank/DDBJ whole genome shotgun (WGS) entry which is preliminary data.</text>
</comment>
<evidence type="ECO:0000256" key="5">
    <source>
        <dbReference type="ARBA" id="ARBA00022691"/>
    </source>
</evidence>
<dbReference type="InterPro" id="IPR017610">
    <property type="entry name" value="tRNA_S-uridine_synth_MnmC_C"/>
</dbReference>
<dbReference type="Pfam" id="PF05430">
    <property type="entry name" value="Methyltransf_30"/>
    <property type="match status" value="1"/>
</dbReference>
<evidence type="ECO:0000256" key="4">
    <source>
        <dbReference type="ARBA" id="ARBA00022679"/>
    </source>
</evidence>
<comment type="similarity">
    <text evidence="10">In the C-terminal section; belongs to the DAO family.</text>
</comment>
<dbReference type="PANTHER" id="PTHR13847">
    <property type="entry name" value="SARCOSINE DEHYDROGENASE-RELATED"/>
    <property type="match status" value="1"/>
</dbReference>
<dbReference type="EC" id="2.1.1.61" evidence="10"/>
<evidence type="ECO:0000313" key="14">
    <source>
        <dbReference type="Proteomes" id="UP001562065"/>
    </source>
</evidence>
<dbReference type="Proteomes" id="UP001562065">
    <property type="component" value="Unassembled WGS sequence"/>
</dbReference>